<keyword evidence="2" id="KW-1185">Reference proteome</keyword>
<sequence>MMIIVCTAYLLAEIKNPSQEGAAALHTAEIFAASEIVITYLTRSDSAEQFNLHSNLTRKGVSIIDEPGWLEIVNKTVNGRTNVKNAPKMENAFDLLLIYEGRKPDKCKLWVNDENVYIKRVKEQRVYKVETSKAVRINDMIEDMEKQVQF</sequence>
<protein>
    <submittedName>
        <fullName evidence="1">Uncharacterized protein</fullName>
    </submittedName>
</protein>
<gene>
    <name evidence="1" type="ORF">JCM21738_5034</name>
</gene>
<dbReference type="Proteomes" id="UP000018949">
    <property type="component" value="Unassembled WGS sequence"/>
</dbReference>
<comment type="caution">
    <text evidence="1">The sequence shown here is derived from an EMBL/GenBank/DDBJ whole genome shotgun (WGS) entry which is preliminary data.</text>
</comment>
<accession>W4RUA5</accession>
<organism evidence="1 2">
    <name type="scientific">Mesobacillus boroniphilus JCM 21738</name>
    <dbReference type="NCBI Taxonomy" id="1294265"/>
    <lineage>
        <taxon>Bacteria</taxon>
        <taxon>Bacillati</taxon>
        <taxon>Bacillota</taxon>
        <taxon>Bacilli</taxon>
        <taxon>Bacillales</taxon>
        <taxon>Bacillaceae</taxon>
        <taxon>Mesobacillus</taxon>
    </lineage>
</organism>
<evidence type="ECO:0000313" key="1">
    <source>
        <dbReference type="EMBL" id="GAE47985.1"/>
    </source>
</evidence>
<proteinExistence type="predicted"/>
<evidence type="ECO:0000313" key="2">
    <source>
        <dbReference type="Proteomes" id="UP000018949"/>
    </source>
</evidence>
<dbReference type="AlphaFoldDB" id="W4RUA5"/>
<name>W4RUA5_9BACI</name>
<reference evidence="1 2" key="1">
    <citation type="submission" date="2013-12" db="EMBL/GenBank/DDBJ databases">
        <title>NBRP : Genome information of microbial organism related human and environment.</title>
        <authorList>
            <person name="Hattori M."/>
            <person name="Oshima K."/>
            <person name="Inaba H."/>
            <person name="Suda W."/>
            <person name="Sakamoto M."/>
            <person name="Iino T."/>
            <person name="Kitahara M."/>
            <person name="Oshida Y."/>
            <person name="Iida T."/>
            <person name="Kudo T."/>
            <person name="Itoh T."/>
            <person name="Ahmed I."/>
            <person name="Ohkuma M."/>
        </authorList>
    </citation>
    <scope>NUCLEOTIDE SEQUENCE [LARGE SCALE GENOMIC DNA]</scope>
    <source>
        <strain evidence="1 2">JCM 21738</strain>
    </source>
</reference>
<dbReference type="EMBL" id="BAUW01000113">
    <property type="protein sequence ID" value="GAE47985.1"/>
    <property type="molecule type" value="Genomic_DNA"/>
</dbReference>